<dbReference type="OrthoDB" id="5290589at2"/>
<evidence type="ECO:0000313" key="2">
    <source>
        <dbReference type="EMBL" id="TKB44760.1"/>
    </source>
</evidence>
<accession>A0A4U1B474</accession>
<protein>
    <submittedName>
        <fullName evidence="2">PilZ domain-containing protein</fullName>
    </submittedName>
</protein>
<dbReference type="Gene3D" id="2.40.10.220">
    <property type="entry name" value="predicted glycosyltransferase like domains"/>
    <property type="match status" value="1"/>
</dbReference>
<comment type="caution">
    <text evidence="2">The sequence shown here is derived from an EMBL/GenBank/DDBJ whole genome shotgun (WGS) entry which is preliminary data.</text>
</comment>
<evidence type="ECO:0000313" key="3">
    <source>
        <dbReference type="Proteomes" id="UP000307999"/>
    </source>
</evidence>
<name>A0A4U1B474_9GAMM</name>
<organism evidence="2 3">
    <name type="scientific">Thalassotalea mangrovi</name>
    <dbReference type="NCBI Taxonomy" id="2572245"/>
    <lineage>
        <taxon>Bacteria</taxon>
        <taxon>Pseudomonadati</taxon>
        <taxon>Pseudomonadota</taxon>
        <taxon>Gammaproteobacteria</taxon>
        <taxon>Alteromonadales</taxon>
        <taxon>Colwelliaceae</taxon>
        <taxon>Thalassotalea</taxon>
    </lineage>
</organism>
<sequence>MTQQSEKRAYFRNYLNQPLQLLIAEQEDEEVVNGTCIDVSDGGIAVELSHPIALGTHVKIQNNYEVHGELAVCLQHGTVIRCQQQADDRYLLALHFQTTNGESI</sequence>
<dbReference type="SUPFAM" id="SSF141371">
    <property type="entry name" value="PilZ domain-like"/>
    <property type="match status" value="1"/>
</dbReference>
<reference evidence="2 3" key="1">
    <citation type="submission" date="2019-04" db="EMBL/GenBank/DDBJ databases">
        <title>Thalassotalea guangxiensis sp. nov., isolated from sediment of the coastal wetland.</title>
        <authorList>
            <person name="Zheng S."/>
            <person name="Zhang D."/>
        </authorList>
    </citation>
    <scope>NUCLEOTIDE SEQUENCE [LARGE SCALE GENOMIC DNA]</scope>
    <source>
        <strain evidence="2 3">ZS-4</strain>
    </source>
</reference>
<dbReference type="EMBL" id="SWDB01000026">
    <property type="protein sequence ID" value="TKB44760.1"/>
    <property type="molecule type" value="Genomic_DNA"/>
</dbReference>
<keyword evidence="3" id="KW-1185">Reference proteome</keyword>
<dbReference type="RefSeq" id="WP_136736140.1">
    <property type="nucleotide sequence ID" value="NZ_SWDB01000026.1"/>
</dbReference>
<dbReference type="InterPro" id="IPR009875">
    <property type="entry name" value="PilZ_domain"/>
</dbReference>
<dbReference type="Proteomes" id="UP000307999">
    <property type="component" value="Unassembled WGS sequence"/>
</dbReference>
<gene>
    <name evidence="2" type="ORF">E8M12_10715</name>
</gene>
<dbReference type="GO" id="GO:0035438">
    <property type="term" value="F:cyclic-di-GMP binding"/>
    <property type="evidence" value="ECO:0007669"/>
    <property type="project" value="InterPro"/>
</dbReference>
<proteinExistence type="predicted"/>
<dbReference type="AlphaFoldDB" id="A0A4U1B474"/>
<dbReference type="Pfam" id="PF07238">
    <property type="entry name" value="PilZ"/>
    <property type="match status" value="1"/>
</dbReference>
<evidence type="ECO:0000259" key="1">
    <source>
        <dbReference type="Pfam" id="PF07238"/>
    </source>
</evidence>
<feature type="domain" description="PilZ" evidence="1">
    <location>
        <begin position="6"/>
        <end position="99"/>
    </location>
</feature>